<proteinExistence type="predicted"/>
<sequence length="594" mass="67951">MPRDNLLFGVGLFPNGLFNNNIPRNNLNGAGPTLLNNNNPNYVNANQLANVRDRMFHAIFHRMAVAYARTFPKPIRRLLELLFLLKALVAFLMLLYIHIIFSRSPITCLDHIKADWPREGIVRIDITRSRQGNGPNILDYSLYHSYAKEQRIHQREQFEYQAMFGFWSGSYRSSADSAETEVSAFKETTELLSNEIYFNDSLTSDITNLNNESIESLLPTEMSEFDKIIRATVWPPEEYIVEFSLEYGFLRLSPTTRRKLNITILLVTLDPVNNTCFGDSFGRFLLDEFLGYNDFIMGAVKALAEAENSQGYLRNVVTGEHYRFVNMWMARTSYIASAFAMVIFTLSISMLLRYSRNQIFIFIGMEAIMAEFFNDSSTAFYVIIFVWVADQYDAVCCHTIVTKRHWLRFFYLYHYAFYAYHYRFNGQYSGLALVTSWLFTQHSMLYFFHHYELPLILRQAQLQNVLIRTTNISSVGGSSAVTATASTESIINRNDRSHGSEVDSDAQVDFETIDHDFDSPAPETSDDSEMESITDGVYTDVDPPSNSRDGSSSGIITTASATSISDVEILVTDSHPVDLPNEHHLRDLPYALLR</sequence>
<feature type="transmembrane region" description="Helical" evidence="2">
    <location>
        <begin position="78"/>
        <end position="101"/>
    </location>
</feature>
<evidence type="ECO:0000256" key="1">
    <source>
        <dbReference type="SAM" id="MobiDB-lite"/>
    </source>
</evidence>
<keyword evidence="2" id="KW-0472">Membrane</keyword>
<feature type="region of interest" description="Disordered" evidence="1">
    <location>
        <begin position="514"/>
        <end position="554"/>
    </location>
</feature>
<dbReference type="Pfam" id="PF09746">
    <property type="entry name" value="Membralin"/>
    <property type="match status" value="1"/>
</dbReference>
<feature type="transmembrane region" description="Helical" evidence="2">
    <location>
        <begin position="334"/>
        <end position="352"/>
    </location>
</feature>
<comment type="caution">
    <text evidence="3">The sequence shown here is derived from an EMBL/GenBank/DDBJ whole genome shotgun (WGS) entry which is preliminary data.</text>
</comment>
<evidence type="ECO:0000256" key="2">
    <source>
        <dbReference type="SAM" id="Phobius"/>
    </source>
</evidence>
<dbReference type="InterPro" id="IPR019144">
    <property type="entry name" value="Membralin"/>
</dbReference>
<evidence type="ECO:0000313" key="4">
    <source>
        <dbReference type="Proteomes" id="UP000789390"/>
    </source>
</evidence>
<reference evidence="3" key="1">
    <citation type="submission" date="2021-11" db="EMBL/GenBank/DDBJ databases">
        <authorList>
            <person name="Schell T."/>
        </authorList>
    </citation>
    <scope>NUCLEOTIDE SEQUENCE</scope>
    <source>
        <strain evidence="3">M5</strain>
    </source>
</reference>
<dbReference type="AlphaFoldDB" id="A0A8J2S0G5"/>
<dbReference type="GO" id="GO:0034976">
    <property type="term" value="P:response to endoplasmic reticulum stress"/>
    <property type="evidence" value="ECO:0007669"/>
    <property type="project" value="TreeGrafter"/>
</dbReference>
<keyword evidence="2" id="KW-0812">Transmembrane</keyword>
<accession>A0A8J2S0G5</accession>
<dbReference type="OrthoDB" id="6779347at2759"/>
<evidence type="ECO:0000313" key="3">
    <source>
        <dbReference type="EMBL" id="CAH0110358.1"/>
    </source>
</evidence>
<keyword evidence="4" id="KW-1185">Reference proteome</keyword>
<name>A0A8J2S0G5_9CRUS</name>
<dbReference type="GO" id="GO:0005783">
    <property type="term" value="C:endoplasmic reticulum"/>
    <property type="evidence" value="ECO:0007669"/>
    <property type="project" value="TreeGrafter"/>
</dbReference>
<dbReference type="EMBL" id="CAKKLH010000303">
    <property type="protein sequence ID" value="CAH0110358.1"/>
    <property type="molecule type" value="Genomic_DNA"/>
</dbReference>
<feature type="transmembrane region" description="Helical" evidence="2">
    <location>
        <begin position="359"/>
        <end position="388"/>
    </location>
</feature>
<dbReference type="PANTHER" id="PTHR21650">
    <property type="entry name" value="MEMBRALIN/KINETOCHORE PROTEIN NUF2"/>
    <property type="match status" value="1"/>
</dbReference>
<keyword evidence="2" id="KW-1133">Transmembrane helix</keyword>
<evidence type="ECO:0008006" key="5">
    <source>
        <dbReference type="Google" id="ProtNLM"/>
    </source>
</evidence>
<gene>
    <name evidence="3" type="ORF">DGAL_LOCUS13924</name>
</gene>
<protein>
    <recommendedName>
        <fullName evidence="5">Membralin</fullName>
    </recommendedName>
</protein>
<organism evidence="3 4">
    <name type="scientific">Daphnia galeata</name>
    <dbReference type="NCBI Taxonomy" id="27404"/>
    <lineage>
        <taxon>Eukaryota</taxon>
        <taxon>Metazoa</taxon>
        <taxon>Ecdysozoa</taxon>
        <taxon>Arthropoda</taxon>
        <taxon>Crustacea</taxon>
        <taxon>Branchiopoda</taxon>
        <taxon>Diplostraca</taxon>
        <taxon>Cladocera</taxon>
        <taxon>Anomopoda</taxon>
        <taxon>Daphniidae</taxon>
        <taxon>Daphnia</taxon>
    </lineage>
</organism>
<dbReference type="PANTHER" id="PTHR21650:SF4">
    <property type="entry name" value="MEMBRALIN"/>
    <property type="match status" value="1"/>
</dbReference>
<dbReference type="Proteomes" id="UP000789390">
    <property type="component" value="Unassembled WGS sequence"/>
</dbReference>
<dbReference type="GO" id="GO:1904294">
    <property type="term" value="P:positive regulation of ERAD pathway"/>
    <property type="evidence" value="ECO:0007669"/>
    <property type="project" value="TreeGrafter"/>
</dbReference>